<keyword evidence="2" id="KW-0732">Signal</keyword>
<feature type="compositionally biased region" description="Polar residues" evidence="1">
    <location>
        <begin position="315"/>
        <end position="338"/>
    </location>
</feature>
<evidence type="ECO:0000256" key="1">
    <source>
        <dbReference type="SAM" id="MobiDB-lite"/>
    </source>
</evidence>
<feature type="region of interest" description="Disordered" evidence="1">
    <location>
        <begin position="253"/>
        <end position="628"/>
    </location>
</feature>
<feature type="chain" id="PRO_5019275069" evidence="2">
    <location>
        <begin position="28"/>
        <end position="628"/>
    </location>
</feature>
<feature type="compositionally biased region" description="Acidic residues" evidence="1">
    <location>
        <begin position="611"/>
        <end position="628"/>
    </location>
</feature>
<feature type="compositionally biased region" description="Acidic residues" evidence="1">
    <location>
        <begin position="277"/>
        <end position="310"/>
    </location>
</feature>
<feature type="compositionally biased region" description="Polar residues" evidence="1">
    <location>
        <begin position="143"/>
        <end position="153"/>
    </location>
</feature>
<feature type="compositionally biased region" description="Basic and acidic residues" evidence="1">
    <location>
        <begin position="79"/>
        <end position="107"/>
    </location>
</feature>
<keyword evidence="4" id="KW-1185">Reference proteome</keyword>
<feature type="compositionally biased region" description="Acidic residues" evidence="1">
    <location>
        <begin position="587"/>
        <end position="602"/>
    </location>
</feature>
<feature type="signal peptide" evidence="2">
    <location>
        <begin position="1"/>
        <end position="27"/>
    </location>
</feature>
<evidence type="ECO:0000313" key="3">
    <source>
        <dbReference type="EMBL" id="VEU41980.1"/>
    </source>
</evidence>
<evidence type="ECO:0000256" key="2">
    <source>
        <dbReference type="SAM" id="SignalP"/>
    </source>
</evidence>
<dbReference type="AlphaFoldDB" id="A0A448ZIV1"/>
<feature type="compositionally biased region" description="Low complexity" evidence="1">
    <location>
        <begin position="547"/>
        <end position="564"/>
    </location>
</feature>
<evidence type="ECO:0000313" key="4">
    <source>
        <dbReference type="Proteomes" id="UP000291116"/>
    </source>
</evidence>
<protein>
    <submittedName>
        <fullName evidence="3">Uncharacterized protein</fullName>
    </submittedName>
</protein>
<feature type="compositionally biased region" description="Low complexity" evidence="1">
    <location>
        <begin position="441"/>
        <end position="450"/>
    </location>
</feature>
<name>A0A448ZIV1_9STRA</name>
<feature type="compositionally biased region" description="Acidic residues" evidence="1">
    <location>
        <begin position="133"/>
        <end position="142"/>
    </location>
</feature>
<organism evidence="3 4">
    <name type="scientific">Pseudo-nitzschia multistriata</name>
    <dbReference type="NCBI Taxonomy" id="183589"/>
    <lineage>
        <taxon>Eukaryota</taxon>
        <taxon>Sar</taxon>
        <taxon>Stramenopiles</taxon>
        <taxon>Ochrophyta</taxon>
        <taxon>Bacillariophyta</taxon>
        <taxon>Bacillariophyceae</taxon>
        <taxon>Bacillariophycidae</taxon>
        <taxon>Bacillariales</taxon>
        <taxon>Bacillariaceae</taxon>
        <taxon>Pseudo-nitzschia</taxon>
    </lineage>
</organism>
<feature type="compositionally biased region" description="Basic and acidic residues" evidence="1">
    <location>
        <begin position="154"/>
        <end position="183"/>
    </location>
</feature>
<feature type="compositionally biased region" description="Low complexity" evidence="1">
    <location>
        <begin position="371"/>
        <end position="388"/>
    </location>
</feature>
<feature type="compositionally biased region" description="Low complexity" evidence="1">
    <location>
        <begin position="514"/>
        <end position="525"/>
    </location>
</feature>
<dbReference type="EMBL" id="CAACVS010000401">
    <property type="protein sequence ID" value="VEU41980.1"/>
    <property type="molecule type" value="Genomic_DNA"/>
</dbReference>
<gene>
    <name evidence="3" type="ORF">PSNMU_V1.4_AUG-EV-PASAV3_0089270</name>
</gene>
<feature type="compositionally biased region" description="Polar residues" evidence="1">
    <location>
        <begin position="350"/>
        <end position="359"/>
    </location>
</feature>
<feature type="region of interest" description="Disordered" evidence="1">
    <location>
        <begin position="48"/>
        <end position="211"/>
    </location>
</feature>
<reference evidence="3 4" key="1">
    <citation type="submission" date="2019-01" db="EMBL/GenBank/DDBJ databases">
        <authorList>
            <person name="Ferrante I. M."/>
        </authorList>
    </citation>
    <scope>NUCLEOTIDE SEQUENCE [LARGE SCALE GENOMIC DNA]</scope>
    <source>
        <strain evidence="3 4">B856</strain>
    </source>
</reference>
<sequence length="628" mass="64039">MDRRISFSKMTIAMAIVFLVAISTTTTDNATPILFVAADGAGDGIPTGRELSLANKDGSPLRRKLEQPATEDSGNGEGGENHIVKPEDLKKVTENEETGKKVEAKENDGDEAGSGAVDQDEATETTSPKINGDDGENSDADNNDNIKPTQDNDNSPKENESKKTTGNESKSGNDPKGSKDETKGGGGDDNEDKAATPGIAHPQNLDWYDDDEGNGGFLFFLFVLVIGLGVAGVKHKEKVTDAVSKLMDAINSADGGGGAGSTAAKTTKYEPVASNEANDEEWGWGDDNENAADNDFGDDDWGDDDDDWGDDTNNIEMTTPSFSSGSGGYNNTHITQRKPSFDSDKGETPISPNLSTTASVLHPKIPKPMPAYAGSASRSVSGSSINSSGGKGASGMSLTSSNGKGGPASSRGLPMAPRSGGGSAVSASSTLTPPTAPRVPTPAATTTTAAMNPSQEIPATIGGMKMGITSLGPKKAKPTSVAKPKKKTLIGADDGDIFASMGFGGPPPPKPKTKTTTASKAAGSSRWAMAQATPPKSAPPVVSSFGSKPIAAKPVPPSAVASSKTTASGLGPGLASKPAEASIPDGFGDDDLDLDLGDDDIAGDAGLGAGDGDDWGDDDGDLDDLLFD</sequence>
<feature type="compositionally biased region" description="Low complexity" evidence="1">
    <location>
        <begin position="424"/>
        <end position="433"/>
    </location>
</feature>
<dbReference type="Proteomes" id="UP000291116">
    <property type="component" value="Unassembled WGS sequence"/>
</dbReference>
<proteinExistence type="predicted"/>
<accession>A0A448ZIV1</accession>